<evidence type="ECO:0000256" key="12">
    <source>
        <dbReference type="ARBA" id="ARBA00023239"/>
    </source>
</evidence>
<evidence type="ECO:0000313" key="23">
    <source>
        <dbReference type="Proteomes" id="UP000298438"/>
    </source>
</evidence>
<dbReference type="Proteomes" id="UP000298438">
    <property type="component" value="Unassembled WGS sequence"/>
</dbReference>
<evidence type="ECO:0000256" key="18">
    <source>
        <dbReference type="HAMAP-Rule" id="MF_01966"/>
    </source>
</evidence>
<reference evidence="22 23" key="1">
    <citation type="submission" date="2019-03" db="EMBL/GenBank/DDBJ databases">
        <title>Draft Genome Sequence of Massilia arenosa sp. nov., a Novel Massilia Species Isolated from a Sandy-loam Maize Soil.</title>
        <authorList>
            <person name="Raths R."/>
            <person name="Peta V."/>
            <person name="Bucking H."/>
        </authorList>
    </citation>
    <scope>NUCLEOTIDE SEQUENCE [LARGE SCALE GENOMIC DNA]</scope>
    <source>
        <strain evidence="22 23">MC02</strain>
    </source>
</reference>
<dbReference type="NCBIfam" id="TIGR00197">
    <property type="entry name" value="yjeF_nterm"/>
    <property type="match status" value="1"/>
</dbReference>
<dbReference type="InterPro" id="IPR036652">
    <property type="entry name" value="YjeF_N_dom_sf"/>
</dbReference>
<organism evidence="22 23">
    <name type="scientific">Zemynaea arenosa</name>
    <dbReference type="NCBI Taxonomy" id="2561931"/>
    <lineage>
        <taxon>Bacteria</taxon>
        <taxon>Pseudomonadati</taxon>
        <taxon>Pseudomonadota</taxon>
        <taxon>Betaproteobacteria</taxon>
        <taxon>Burkholderiales</taxon>
        <taxon>Oxalobacteraceae</taxon>
        <taxon>Telluria group</taxon>
        <taxon>Zemynaea</taxon>
    </lineage>
</organism>
<evidence type="ECO:0000256" key="17">
    <source>
        <dbReference type="HAMAP-Rule" id="MF_01965"/>
    </source>
</evidence>
<dbReference type="GO" id="GO:0046496">
    <property type="term" value="P:nicotinamide nucleotide metabolic process"/>
    <property type="evidence" value="ECO:0007669"/>
    <property type="project" value="UniProtKB-UniRule"/>
</dbReference>
<dbReference type="EMBL" id="SPVF01000259">
    <property type="protein sequence ID" value="TFW11493.1"/>
    <property type="molecule type" value="Genomic_DNA"/>
</dbReference>
<dbReference type="GO" id="GO:0052856">
    <property type="term" value="F:NAD(P)HX epimerase activity"/>
    <property type="evidence" value="ECO:0007669"/>
    <property type="project" value="UniProtKB-UniRule"/>
</dbReference>
<dbReference type="PROSITE" id="PS51383">
    <property type="entry name" value="YJEF_C_3"/>
    <property type="match status" value="1"/>
</dbReference>
<sequence>MQHPLFSVAQIRGIERTAAAGLEPGILMDRAGRAAADHAADLLGPGTGRAVLVLAGPGNNGGDALEVAAHLAAREQVTVIHLRGDGAQPSFETARAIERAGASSATFTDALPSAEPDLVIDGLFGIGLTRPLEGRGRELVDTINEYGCPVLALDLPSGLDADTGAVVGPDGIAVRASHTITFIGDKPGLHTNEGREYAGQVAVVGLDISQDQFPPATALLSTPDLFAHCLRARGQNANKGTFGNVAIVGGAHGMTGAPMLGARAALFTGAGRVFAAFVDPGPAYDSTQPEVMCRLAGGFDFGTATLVLGPGMGHSPDAVRDLLRAFESASPLVIDADALNLIANSPDLQQRLTQRGNAILTPHPLEAARLLGMTVPIVQADRLAAAHELAARFNAVAVLKGSGTVIAHGDQVAVNSTGNPGLATAGTGDVLAGICGSLLAQGWPLWEAALGGVWLHGAAADRLVRRGIGPIGLTAGELPLAARAVLNELVRRYARRRS</sequence>
<keyword evidence="12 17" id="KW-0456">Lyase</keyword>
<evidence type="ECO:0000256" key="4">
    <source>
        <dbReference type="ARBA" id="ARBA00009524"/>
    </source>
</evidence>
<dbReference type="NCBIfam" id="TIGR00196">
    <property type="entry name" value="yjeF_cterm"/>
    <property type="match status" value="1"/>
</dbReference>
<evidence type="ECO:0000256" key="6">
    <source>
        <dbReference type="ARBA" id="ARBA00022741"/>
    </source>
</evidence>
<keyword evidence="8 17" id="KW-0521">NADP</keyword>
<comment type="function">
    <text evidence="17">Catalyzes the dehydration of the S-form of NAD(P)HX at the expense of ADP, which is converted to AMP. Together with NAD(P)HX epimerase, which catalyzes the epimerization of the S- and R-forms, the enzyme allows the repair of both epimers of NAD(P)HX, a damaged form of NAD(P)H that is a result of enzymatic or heat-dependent hydration.</text>
</comment>
<feature type="binding site" evidence="18">
    <location>
        <begin position="125"/>
        <end position="131"/>
    </location>
    <ligand>
        <name>(6S)-NADPHX</name>
        <dbReference type="ChEBI" id="CHEBI:64076"/>
    </ligand>
</feature>
<evidence type="ECO:0000256" key="11">
    <source>
        <dbReference type="ARBA" id="ARBA00023235"/>
    </source>
</evidence>
<feature type="binding site" evidence="17">
    <location>
        <position position="429"/>
    </location>
    <ligand>
        <name>(6S)-NADPHX</name>
        <dbReference type="ChEBI" id="CHEBI:64076"/>
    </ligand>
</feature>
<protein>
    <recommendedName>
        <fullName evidence="19">Bifunctional NAD(P)H-hydrate repair enzyme</fullName>
    </recommendedName>
    <alternativeName>
        <fullName evidence="19">Nicotinamide nucleotide repair protein</fullName>
    </alternativeName>
    <domain>
        <recommendedName>
            <fullName evidence="19">ADP-dependent (S)-NAD(P)H-hydrate dehydratase</fullName>
            <ecNumber evidence="19">4.2.1.136</ecNumber>
        </recommendedName>
        <alternativeName>
            <fullName evidence="19">ADP-dependent NAD(P)HX dehydratase</fullName>
        </alternativeName>
    </domain>
    <domain>
        <recommendedName>
            <fullName evidence="19">NAD(P)H-hydrate epimerase</fullName>
            <ecNumber evidence="19">5.1.99.6</ecNumber>
        </recommendedName>
    </domain>
</protein>
<feature type="binding site" evidence="18">
    <location>
        <position position="154"/>
    </location>
    <ligand>
        <name>(6S)-NADPHX</name>
        <dbReference type="ChEBI" id="CHEBI:64076"/>
    </ligand>
</feature>
<dbReference type="GO" id="GO:0110051">
    <property type="term" value="P:metabolite repair"/>
    <property type="evidence" value="ECO:0007669"/>
    <property type="project" value="TreeGrafter"/>
</dbReference>
<dbReference type="SUPFAM" id="SSF53613">
    <property type="entry name" value="Ribokinase-like"/>
    <property type="match status" value="1"/>
</dbReference>
<evidence type="ECO:0000256" key="16">
    <source>
        <dbReference type="ARBA" id="ARBA00049209"/>
    </source>
</evidence>
<dbReference type="Gene3D" id="3.40.1190.20">
    <property type="match status" value="1"/>
</dbReference>
<evidence type="ECO:0000256" key="1">
    <source>
        <dbReference type="ARBA" id="ARBA00000013"/>
    </source>
</evidence>
<comment type="similarity">
    <text evidence="17">Belongs to the NnrD/CARKD family.</text>
</comment>
<comment type="function">
    <text evidence="14 19">Bifunctional enzyme that catalyzes the epimerization of the S- and R-forms of NAD(P)HX and the dehydration of the S-form of NAD(P)HX at the expense of ADP, which is converted to AMP. This allows the repair of both epimers of NAD(P)HX, a damaged form of NAD(P)H that is a result of enzymatic or heat-dependent hydration.</text>
</comment>
<keyword evidence="6 17" id="KW-0547">Nucleotide-binding</keyword>
<feature type="binding site" evidence="18">
    <location>
        <position position="60"/>
    </location>
    <ligand>
        <name>K(+)</name>
        <dbReference type="ChEBI" id="CHEBI:29103"/>
    </ligand>
</feature>
<evidence type="ECO:0000256" key="10">
    <source>
        <dbReference type="ARBA" id="ARBA00023027"/>
    </source>
</evidence>
<comment type="caution">
    <text evidence="18">Lacks conserved residue(s) required for the propagation of feature annotation.</text>
</comment>
<accession>A0A4Y9RRI3</accession>
<evidence type="ECO:0000313" key="22">
    <source>
        <dbReference type="EMBL" id="TFW11493.1"/>
    </source>
</evidence>
<dbReference type="HAMAP" id="MF_01966">
    <property type="entry name" value="NADHX_epimerase"/>
    <property type="match status" value="1"/>
</dbReference>
<dbReference type="Pfam" id="PF03853">
    <property type="entry name" value="YjeF_N"/>
    <property type="match status" value="1"/>
</dbReference>
<evidence type="ECO:0000256" key="7">
    <source>
        <dbReference type="ARBA" id="ARBA00022840"/>
    </source>
</evidence>
<feature type="binding site" evidence="18">
    <location>
        <position position="121"/>
    </location>
    <ligand>
        <name>K(+)</name>
        <dbReference type="ChEBI" id="CHEBI:29103"/>
    </ligand>
</feature>
<evidence type="ECO:0000256" key="2">
    <source>
        <dbReference type="ARBA" id="ARBA00000909"/>
    </source>
</evidence>
<evidence type="ECO:0000256" key="5">
    <source>
        <dbReference type="ARBA" id="ARBA00022723"/>
    </source>
</evidence>
<keyword evidence="23" id="KW-1185">Reference proteome</keyword>
<comment type="catalytic activity">
    <reaction evidence="1 18 19">
        <text>(6R)-NADHX = (6S)-NADHX</text>
        <dbReference type="Rhea" id="RHEA:32215"/>
        <dbReference type="ChEBI" id="CHEBI:64074"/>
        <dbReference type="ChEBI" id="CHEBI:64075"/>
        <dbReference type="EC" id="5.1.99.6"/>
    </reaction>
</comment>
<comment type="catalytic activity">
    <reaction evidence="2 18 19">
        <text>(6R)-NADPHX = (6S)-NADPHX</text>
        <dbReference type="Rhea" id="RHEA:32227"/>
        <dbReference type="ChEBI" id="CHEBI:64076"/>
        <dbReference type="ChEBI" id="CHEBI:64077"/>
        <dbReference type="EC" id="5.1.99.6"/>
    </reaction>
</comment>
<keyword evidence="7 17" id="KW-0067">ATP-binding</keyword>
<dbReference type="GO" id="GO:0046872">
    <property type="term" value="F:metal ion binding"/>
    <property type="evidence" value="ECO:0007669"/>
    <property type="project" value="UniProtKB-UniRule"/>
</dbReference>
<comment type="catalytic activity">
    <reaction evidence="16 17 19">
        <text>(6S)-NADPHX + ADP = AMP + phosphate + NADPH + H(+)</text>
        <dbReference type="Rhea" id="RHEA:32235"/>
        <dbReference type="ChEBI" id="CHEBI:15378"/>
        <dbReference type="ChEBI" id="CHEBI:43474"/>
        <dbReference type="ChEBI" id="CHEBI:57783"/>
        <dbReference type="ChEBI" id="CHEBI:64076"/>
        <dbReference type="ChEBI" id="CHEBI:456215"/>
        <dbReference type="ChEBI" id="CHEBI:456216"/>
        <dbReference type="EC" id="4.2.1.136"/>
    </reaction>
</comment>
<dbReference type="InterPro" id="IPR029056">
    <property type="entry name" value="Ribokinase-like"/>
</dbReference>
<dbReference type="GO" id="GO:0005524">
    <property type="term" value="F:ATP binding"/>
    <property type="evidence" value="ECO:0007669"/>
    <property type="project" value="UniProtKB-UniRule"/>
</dbReference>
<feature type="binding site" evidence="17">
    <location>
        <position position="363"/>
    </location>
    <ligand>
        <name>(6S)-NADPHX</name>
        <dbReference type="ChEBI" id="CHEBI:64076"/>
    </ligand>
</feature>
<keyword evidence="5 18" id="KW-0479">Metal-binding</keyword>
<evidence type="ECO:0000256" key="8">
    <source>
        <dbReference type="ARBA" id="ARBA00022857"/>
    </source>
</evidence>
<dbReference type="PANTHER" id="PTHR12592:SF0">
    <property type="entry name" value="ATP-DEPENDENT (S)-NAD(P)H-HYDRATE DEHYDRATASE"/>
    <property type="match status" value="1"/>
</dbReference>
<evidence type="ECO:0000256" key="14">
    <source>
        <dbReference type="ARBA" id="ARBA00025153"/>
    </source>
</evidence>
<dbReference type="PIRSF" id="PIRSF017184">
    <property type="entry name" value="Nnr"/>
    <property type="match status" value="1"/>
</dbReference>
<dbReference type="AlphaFoldDB" id="A0A4Y9RRI3"/>
<dbReference type="EC" id="5.1.99.6" evidence="19"/>
<evidence type="ECO:0000259" key="20">
    <source>
        <dbReference type="PROSITE" id="PS51383"/>
    </source>
</evidence>
<feature type="binding site" evidence="18">
    <location>
        <position position="157"/>
    </location>
    <ligand>
        <name>K(+)</name>
        <dbReference type="ChEBI" id="CHEBI:29103"/>
    </ligand>
</feature>
<evidence type="ECO:0000256" key="15">
    <source>
        <dbReference type="ARBA" id="ARBA00048238"/>
    </source>
</evidence>
<evidence type="ECO:0000256" key="13">
    <source>
        <dbReference type="ARBA" id="ARBA00023268"/>
    </source>
</evidence>
<feature type="domain" description="YjeF C-terminal" evidence="20">
    <location>
        <begin position="222"/>
        <end position="489"/>
    </location>
</feature>
<keyword evidence="10 17" id="KW-0520">NAD</keyword>
<name>A0A4Y9RRI3_9BURK</name>
<dbReference type="InterPro" id="IPR030677">
    <property type="entry name" value="Nnr"/>
</dbReference>
<dbReference type="InterPro" id="IPR004443">
    <property type="entry name" value="YjeF_N_dom"/>
</dbReference>
<feature type="binding site" evidence="17">
    <location>
        <position position="311"/>
    </location>
    <ligand>
        <name>(6S)-NADPHX</name>
        <dbReference type="ChEBI" id="CHEBI:64076"/>
    </ligand>
</feature>
<comment type="function">
    <text evidence="18">Catalyzes the epimerization of the S- and R-forms of NAD(P)HX, a damaged form of NAD(P)H that is a result of enzymatic or heat-dependent hydration. This is a prerequisite for the S-specific NAD(P)H-hydrate dehydratase to allow the repair of both epimers of NAD(P)HX.</text>
</comment>
<comment type="similarity">
    <text evidence="3 19">In the N-terminal section; belongs to the NnrE/AIBP family.</text>
</comment>
<dbReference type="SUPFAM" id="SSF64153">
    <property type="entry name" value="YjeF N-terminal domain-like"/>
    <property type="match status" value="1"/>
</dbReference>
<feature type="binding site" evidence="17">
    <location>
        <begin position="400"/>
        <end position="404"/>
    </location>
    <ligand>
        <name>AMP</name>
        <dbReference type="ChEBI" id="CHEBI:456215"/>
    </ligand>
</feature>
<dbReference type="EC" id="4.2.1.136" evidence="19"/>
<feature type="domain" description="YjeF N-terminal" evidence="21">
    <location>
        <begin position="11"/>
        <end position="214"/>
    </location>
</feature>
<keyword evidence="13" id="KW-0511">Multifunctional enzyme</keyword>
<feature type="binding site" evidence="18">
    <location>
        <begin position="59"/>
        <end position="63"/>
    </location>
    <ligand>
        <name>(6S)-NADPHX</name>
        <dbReference type="ChEBI" id="CHEBI:64076"/>
    </ligand>
</feature>
<feature type="binding site" evidence="17">
    <location>
        <position position="257"/>
    </location>
    <ligand>
        <name>(6S)-NADPHX</name>
        <dbReference type="ChEBI" id="CHEBI:64076"/>
    </ligand>
</feature>
<evidence type="ECO:0000256" key="9">
    <source>
        <dbReference type="ARBA" id="ARBA00022958"/>
    </source>
</evidence>
<dbReference type="Gene3D" id="3.40.50.10260">
    <property type="entry name" value="YjeF N-terminal domain"/>
    <property type="match status" value="1"/>
</dbReference>
<comment type="similarity">
    <text evidence="4 19">In the C-terminal section; belongs to the NnrD/CARKD family.</text>
</comment>
<feature type="binding site" evidence="17">
    <location>
        <position position="428"/>
    </location>
    <ligand>
        <name>AMP</name>
        <dbReference type="ChEBI" id="CHEBI:456215"/>
    </ligand>
</feature>
<dbReference type="PROSITE" id="PS51385">
    <property type="entry name" value="YJEF_N"/>
    <property type="match status" value="1"/>
</dbReference>
<proteinExistence type="inferred from homology"/>
<comment type="cofactor">
    <cofactor evidence="18 19">
        <name>K(+)</name>
        <dbReference type="ChEBI" id="CHEBI:29103"/>
    </cofactor>
    <text evidence="18 19">Binds 1 potassium ion per subunit.</text>
</comment>
<dbReference type="InterPro" id="IPR000631">
    <property type="entry name" value="CARKD"/>
</dbReference>
<comment type="catalytic activity">
    <reaction evidence="15 17 19">
        <text>(6S)-NADHX + ADP = AMP + phosphate + NADH + H(+)</text>
        <dbReference type="Rhea" id="RHEA:32223"/>
        <dbReference type="ChEBI" id="CHEBI:15378"/>
        <dbReference type="ChEBI" id="CHEBI:43474"/>
        <dbReference type="ChEBI" id="CHEBI:57945"/>
        <dbReference type="ChEBI" id="CHEBI:64074"/>
        <dbReference type="ChEBI" id="CHEBI:456215"/>
        <dbReference type="ChEBI" id="CHEBI:456216"/>
        <dbReference type="EC" id="4.2.1.136"/>
    </reaction>
</comment>
<gene>
    <name evidence="18" type="primary">nnrE</name>
    <name evidence="17" type="synonym">nnrD</name>
    <name evidence="22" type="ORF">E4L96_21355</name>
</gene>
<dbReference type="Pfam" id="PF01256">
    <property type="entry name" value="Carb_kinase"/>
    <property type="match status" value="1"/>
</dbReference>
<evidence type="ECO:0000259" key="21">
    <source>
        <dbReference type="PROSITE" id="PS51385"/>
    </source>
</evidence>
<comment type="subunit">
    <text evidence="17">Homotetramer.</text>
</comment>
<dbReference type="OrthoDB" id="9806925at2"/>
<dbReference type="CDD" id="cd01171">
    <property type="entry name" value="YXKO-related"/>
    <property type="match status" value="1"/>
</dbReference>
<comment type="similarity">
    <text evidence="18">Belongs to the NnrE/AIBP family.</text>
</comment>
<dbReference type="PANTHER" id="PTHR12592">
    <property type="entry name" value="ATP-DEPENDENT (S)-NAD(P)H-HYDRATE DEHYDRATASE FAMILY MEMBER"/>
    <property type="match status" value="1"/>
</dbReference>
<dbReference type="GO" id="GO:0052855">
    <property type="term" value="F:ADP-dependent NAD(P)H-hydrate dehydratase activity"/>
    <property type="evidence" value="ECO:0007669"/>
    <property type="project" value="UniProtKB-UniRule"/>
</dbReference>
<evidence type="ECO:0000256" key="19">
    <source>
        <dbReference type="PIRNR" id="PIRNR017184"/>
    </source>
</evidence>
<evidence type="ECO:0000256" key="3">
    <source>
        <dbReference type="ARBA" id="ARBA00006001"/>
    </source>
</evidence>
<comment type="cofactor">
    <cofactor evidence="17">
        <name>Mg(2+)</name>
        <dbReference type="ChEBI" id="CHEBI:18420"/>
    </cofactor>
</comment>
<dbReference type="RefSeq" id="WP_135209241.1">
    <property type="nucleotide sequence ID" value="NZ_SPVF01000259.1"/>
</dbReference>
<keyword evidence="9 18" id="KW-0630">Potassium</keyword>
<comment type="caution">
    <text evidence="22">The sequence shown here is derived from an EMBL/GenBank/DDBJ whole genome shotgun (WGS) entry which is preliminary data.</text>
</comment>
<keyword evidence="11 18" id="KW-0413">Isomerase</keyword>
<dbReference type="HAMAP" id="MF_01965">
    <property type="entry name" value="NADHX_dehydratase"/>
    <property type="match status" value="1"/>
</dbReference>